<keyword evidence="3" id="KW-1185">Reference proteome</keyword>
<evidence type="ECO:0000313" key="3">
    <source>
        <dbReference type="Proteomes" id="UP001303373"/>
    </source>
</evidence>
<proteinExistence type="predicted"/>
<organism evidence="2 3">
    <name type="scientific">Acrodontium crateriforme</name>
    <dbReference type="NCBI Taxonomy" id="150365"/>
    <lineage>
        <taxon>Eukaryota</taxon>
        <taxon>Fungi</taxon>
        <taxon>Dikarya</taxon>
        <taxon>Ascomycota</taxon>
        <taxon>Pezizomycotina</taxon>
        <taxon>Dothideomycetes</taxon>
        <taxon>Dothideomycetidae</taxon>
        <taxon>Mycosphaerellales</taxon>
        <taxon>Teratosphaeriaceae</taxon>
        <taxon>Acrodontium</taxon>
    </lineage>
</organism>
<sequence>MPFLTSATAFVGLLSIAGTVVAAPAPMAAQLPEDQIIRTILKRSEDGASPTDSIIFTEVGDKRSIPEDQIIRTILKRSEDGASPTDSIIFTEVGDKRSADPVDSIILVRVGKGAGSAYAEDIAAANPAEVLGTAV</sequence>
<dbReference type="Proteomes" id="UP001303373">
    <property type="component" value="Chromosome 4"/>
</dbReference>
<evidence type="ECO:0000313" key="2">
    <source>
        <dbReference type="EMBL" id="WPH00672.1"/>
    </source>
</evidence>
<evidence type="ECO:0000256" key="1">
    <source>
        <dbReference type="SAM" id="SignalP"/>
    </source>
</evidence>
<protein>
    <submittedName>
        <fullName evidence="2">Uncharacterized protein</fullName>
    </submittedName>
</protein>
<keyword evidence="1" id="KW-0732">Signal</keyword>
<dbReference type="AlphaFoldDB" id="A0AAQ3M2N0"/>
<feature type="chain" id="PRO_5042882832" evidence="1">
    <location>
        <begin position="23"/>
        <end position="135"/>
    </location>
</feature>
<reference evidence="2 3" key="1">
    <citation type="submission" date="2023-11" db="EMBL/GenBank/DDBJ databases">
        <title>An acidophilic fungus is an integral part of prey digestion in a carnivorous sundew plant.</title>
        <authorList>
            <person name="Tsai I.J."/>
        </authorList>
    </citation>
    <scope>NUCLEOTIDE SEQUENCE [LARGE SCALE GENOMIC DNA]</scope>
    <source>
        <strain evidence="2">169a</strain>
    </source>
</reference>
<dbReference type="EMBL" id="CP138583">
    <property type="protein sequence ID" value="WPH00672.1"/>
    <property type="molecule type" value="Genomic_DNA"/>
</dbReference>
<accession>A0AAQ3M2N0</accession>
<feature type="signal peptide" evidence="1">
    <location>
        <begin position="1"/>
        <end position="22"/>
    </location>
</feature>
<name>A0AAQ3M2N0_9PEZI</name>
<gene>
    <name evidence="2" type="ORF">R9X50_00350200</name>
</gene>